<dbReference type="EMBL" id="PGCI01000109">
    <property type="protein sequence ID" value="PLW39892.1"/>
    <property type="molecule type" value="Genomic_DNA"/>
</dbReference>
<gene>
    <name evidence="1" type="ORF">PCASD_07911</name>
</gene>
<comment type="caution">
    <text evidence="1">The sequence shown here is derived from an EMBL/GenBank/DDBJ whole genome shotgun (WGS) entry which is preliminary data.</text>
</comment>
<name>A0A2N5UQ57_9BASI</name>
<reference evidence="1 2" key="1">
    <citation type="submission" date="2017-11" db="EMBL/GenBank/DDBJ databases">
        <title>De novo assembly and phasing of dikaryotic genomes from two isolates of Puccinia coronata f. sp. avenae, the causal agent of oat crown rust.</title>
        <authorList>
            <person name="Miller M.E."/>
            <person name="Zhang Y."/>
            <person name="Omidvar V."/>
            <person name="Sperschneider J."/>
            <person name="Schwessinger B."/>
            <person name="Raley C."/>
            <person name="Palmer J.M."/>
            <person name="Garnica D."/>
            <person name="Upadhyaya N."/>
            <person name="Rathjen J."/>
            <person name="Taylor J.M."/>
            <person name="Park R.F."/>
            <person name="Dodds P.N."/>
            <person name="Hirsch C.D."/>
            <person name="Kianian S.F."/>
            <person name="Figueroa M."/>
        </authorList>
    </citation>
    <scope>NUCLEOTIDE SEQUENCE [LARGE SCALE GENOMIC DNA]</scope>
    <source>
        <strain evidence="1">12SD80</strain>
    </source>
</reference>
<evidence type="ECO:0000313" key="1">
    <source>
        <dbReference type="EMBL" id="PLW39892.1"/>
    </source>
</evidence>
<proteinExistence type="predicted"/>
<accession>A0A2N5UQ57</accession>
<dbReference type="Proteomes" id="UP000235392">
    <property type="component" value="Unassembled WGS sequence"/>
</dbReference>
<evidence type="ECO:0000313" key="2">
    <source>
        <dbReference type="Proteomes" id="UP000235392"/>
    </source>
</evidence>
<sequence length="164" mass="18278">MERLNNHFASEKHRILWIAGHFRVREMKDGKPGDYCSSYNWWRGLMGKNAHDQGLDPTTGSSTAPFILSELNSAEDFLRNASKCEIYADAIQPKIVNLGLQKGGWTGVTNLGKQQAMAVKLTNNVAEVMAMEKSRAKGITARVEQRVLQSPAHPLQPQAFQPQT</sequence>
<dbReference type="AlphaFoldDB" id="A0A2N5UQ57"/>
<organism evidence="1 2">
    <name type="scientific">Puccinia coronata f. sp. avenae</name>
    <dbReference type="NCBI Taxonomy" id="200324"/>
    <lineage>
        <taxon>Eukaryota</taxon>
        <taxon>Fungi</taxon>
        <taxon>Dikarya</taxon>
        <taxon>Basidiomycota</taxon>
        <taxon>Pucciniomycotina</taxon>
        <taxon>Pucciniomycetes</taxon>
        <taxon>Pucciniales</taxon>
        <taxon>Pucciniaceae</taxon>
        <taxon>Puccinia</taxon>
    </lineage>
</organism>
<protein>
    <submittedName>
        <fullName evidence="1">Uncharacterized protein</fullName>
    </submittedName>
</protein>